<comment type="caution">
    <text evidence="1">The sequence shown here is derived from an EMBL/GenBank/DDBJ whole genome shotgun (WGS) entry which is preliminary data.</text>
</comment>
<proteinExistence type="predicted"/>
<dbReference type="OrthoDB" id="8004418at2"/>
<dbReference type="EMBL" id="RYFI01000018">
    <property type="protein sequence ID" value="RXF70265.1"/>
    <property type="molecule type" value="Genomic_DNA"/>
</dbReference>
<dbReference type="AlphaFoldDB" id="A0A4Q0MAY9"/>
<evidence type="ECO:0000313" key="1">
    <source>
        <dbReference type="EMBL" id="RXF70265.1"/>
    </source>
</evidence>
<accession>A0A4Q0MAY9</accession>
<organism evidence="1 2">
    <name type="scientific">Hansschlegelia zhihuaiae</name>
    <dbReference type="NCBI Taxonomy" id="405005"/>
    <lineage>
        <taxon>Bacteria</taxon>
        <taxon>Pseudomonadati</taxon>
        <taxon>Pseudomonadota</taxon>
        <taxon>Alphaproteobacteria</taxon>
        <taxon>Hyphomicrobiales</taxon>
        <taxon>Methylopilaceae</taxon>
        <taxon>Hansschlegelia</taxon>
    </lineage>
</organism>
<sequence>MSAMIGVVQADRVHLLADAAVFPPGSDRLKAVAEKILRVPDVNAVFTARGAGESFGAFMAACSAVGAPDFDSFVDRLPAVLEIYDAAMQPFLRQPTELLIAGWSTRRGAPMLLYRAMHDLLPGATAGEVYEVACFTTGDVGDMPADLATFTVADGVAAMEKARRAPAASLGTQIGGFVMHAIVSAEGPPVYHVPHRWPDVIGERLKLQGA</sequence>
<dbReference type="Proteomes" id="UP000289708">
    <property type="component" value="Unassembled WGS sequence"/>
</dbReference>
<keyword evidence="2" id="KW-1185">Reference proteome</keyword>
<gene>
    <name evidence="1" type="ORF">EK403_17050</name>
</gene>
<reference evidence="1 2" key="1">
    <citation type="submission" date="2018-12" db="EMBL/GenBank/DDBJ databases">
        <title>bacterium Hansschlegelia zhihuaiae S113.</title>
        <authorList>
            <person name="He J."/>
        </authorList>
    </citation>
    <scope>NUCLEOTIDE SEQUENCE [LARGE SCALE GENOMIC DNA]</scope>
    <source>
        <strain evidence="1 2">S 113</strain>
    </source>
</reference>
<dbReference type="RefSeq" id="WP_128778676.1">
    <property type="nucleotide sequence ID" value="NZ_RYFI01000018.1"/>
</dbReference>
<name>A0A4Q0MAY9_9HYPH</name>
<evidence type="ECO:0000313" key="2">
    <source>
        <dbReference type="Proteomes" id="UP000289708"/>
    </source>
</evidence>
<protein>
    <submittedName>
        <fullName evidence="1">Uncharacterized protein</fullName>
    </submittedName>
</protein>